<keyword evidence="2" id="KW-1185">Reference proteome</keyword>
<feature type="non-terminal residue" evidence="1">
    <location>
        <position position="133"/>
    </location>
</feature>
<organism evidence="1 2">
    <name type="scientific">Streptomyces doudnae</name>
    <dbReference type="NCBI Taxonomy" id="3075536"/>
    <lineage>
        <taxon>Bacteria</taxon>
        <taxon>Bacillati</taxon>
        <taxon>Actinomycetota</taxon>
        <taxon>Actinomycetes</taxon>
        <taxon>Kitasatosporales</taxon>
        <taxon>Streptomycetaceae</taxon>
        <taxon>Streptomyces</taxon>
    </lineage>
</organism>
<dbReference type="SUPFAM" id="SSF51735">
    <property type="entry name" value="NAD(P)-binding Rossmann-fold domains"/>
    <property type="match status" value="1"/>
</dbReference>
<dbReference type="RefSeq" id="WP_311639094.1">
    <property type="nucleotide sequence ID" value="NZ_JAVRES010000328.1"/>
</dbReference>
<sequence length="133" mass="15008">MVHIARERPEMSGELPRLYVVTRNAQTVVAGDVANLDQAELRGLIRVIGTEHPHLTATQIDVDEATGVEQVAQQLLSGSDEDETAWRNGRWYAARLCLAPLRPEERQTTVAHLERDRMRLQIRTPGDLESMEL</sequence>
<evidence type="ECO:0000313" key="2">
    <source>
        <dbReference type="Proteomes" id="UP001183535"/>
    </source>
</evidence>
<dbReference type="AlphaFoldDB" id="A0ABD5F2R6"/>
<evidence type="ECO:0000313" key="1">
    <source>
        <dbReference type="EMBL" id="MDT0440880.1"/>
    </source>
</evidence>
<dbReference type="Proteomes" id="UP001183535">
    <property type="component" value="Unassembled WGS sequence"/>
</dbReference>
<comment type="caution">
    <text evidence="1">The sequence shown here is derived from an EMBL/GenBank/DDBJ whole genome shotgun (WGS) entry which is preliminary data.</text>
</comment>
<gene>
    <name evidence="1" type="ORF">RM877_40255</name>
</gene>
<protein>
    <submittedName>
        <fullName evidence="1">Uncharacterized protein</fullName>
    </submittedName>
</protein>
<reference evidence="2" key="1">
    <citation type="submission" date="2023-07" db="EMBL/GenBank/DDBJ databases">
        <title>30 novel species of actinomycetes from the DSMZ collection.</title>
        <authorList>
            <person name="Nouioui I."/>
        </authorList>
    </citation>
    <scope>NUCLEOTIDE SEQUENCE [LARGE SCALE GENOMIC DNA]</scope>
    <source>
        <strain evidence="2">DSM 41981</strain>
    </source>
</reference>
<dbReference type="EMBL" id="JAVRES010000328">
    <property type="protein sequence ID" value="MDT0440880.1"/>
    <property type="molecule type" value="Genomic_DNA"/>
</dbReference>
<proteinExistence type="predicted"/>
<dbReference type="InterPro" id="IPR036291">
    <property type="entry name" value="NAD(P)-bd_dom_sf"/>
</dbReference>
<name>A0ABD5F2R6_9ACTN</name>
<accession>A0ABD5F2R6</accession>
<dbReference type="Gene3D" id="3.40.50.720">
    <property type="entry name" value="NAD(P)-binding Rossmann-like Domain"/>
    <property type="match status" value="1"/>
</dbReference>